<feature type="active site" evidence="5">
    <location>
        <position position="302"/>
    </location>
</feature>
<evidence type="ECO:0000313" key="10">
    <source>
        <dbReference type="EMBL" id="OSX60708.1"/>
    </source>
</evidence>
<dbReference type="GeneID" id="36324383"/>
<evidence type="ECO:0000313" key="11">
    <source>
        <dbReference type="Proteomes" id="UP000194127"/>
    </source>
</evidence>
<dbReference type="InterPro" id="IPR001969">
    <property type="entry name" value="Aspartic_peptidase_AS"/>
</dbReference>
<sequence length="414" mass="44021">MHFFTTLTFIFLHLLPASAFPAKVPRGTKISLAKRATLAGPDGAVDITAVQRHFAYATSKIQSGFATYEQNTGEAHPLASAPSQYKRADSVVLYTDMDGQMWQGAISVGTPPQNFSVDFDTGSSDLVLPGPLCNENCEGHQYYHPDQSSTSHDIYRAFNLSYGDGSNARGDIYHDTIRVAGLTAHTGSVGSAETYSDGFAPWNFYPDGLMGMAFSALSKFGSGSESVFQTLMDQHQTKEGVFAFKLIDNGNSELSVGSIDQSAGAGDLTYTPVTHQAYWQVQMDGVAVGGNSTLGNLSAIIDTGTTLIIGDAANVGKLYASIPGAKNATSAGAGFYTVPCNAMPDVSFTFGGKPFHISKDLFSLGPVSHGSSDCLASVVGTSDQKFWIVGDRFLQNVYTVFDMQGLRVGFAELS</sequence>
<evidence type="ECO:0000256" key="6">
    <source>
        <dbReference type="PIRSR" id="PIRSR601461-2"/>
    </source>
</evidence>
<dbReference type="SUPFAM" id="SSF50630">
    <property type="entry name" value="Acid proteases"/>
    <property type="match status" value="1"/>
</dbReference>
<dbReference type="PANTHER" id="PTHR47966">
    <property type="entry name" value="BETA-SITE APP-CLEAVING ENZYME, ISOFORM A-RELATED"/>
    <property type="match status" value="1"/>
</dbReference>
<dbReference type="STRING" id="670580.A0A1X6MWH1"/>
<dbReference type="GO" id="GO:0006508">
    <property type="term" value="P:proteolysis"/>
    <property type="evidence" value="ECO:0007669"/>
    <property type="project" value="UniProtKB-KW"/>
</dbReference>
<dbReference type="PRINTS" id="PR00792">
    <property type="entry name" value="PEPSIN"/>
</dbReference>
<feature type="chain" id="PRO_5010854372" description="Peptidase A1 domain-containing protein" evidence="8">
    <location>
        <begin position="20"/>
        <end position="414"/>
    </location>
</feature>
<dbReference type="InterPro" id="IPR033121">
    <property type="entry name" value="PEPTIDASE_A1"/>
</dbReference>
<dbReference type="OrthoDB" id="15189at2759"/>
<feature type="domain" description="Peptidase A1" evidence="9">
    <location>
        <begin position="102"/>
        <end position="411"/>
    </location>
</feature>
<protein>
    <recommendedName>
        <fullName evidence="9">Peptidase A1 domain-containing protein</fullName>
    </recommendedName>
</protein>
<feature type="disulfide bond" evidence="6">
    <location>
        <begin position="133"/>
        <end position="137"/>
    </location>
</feature>
<name>A0A1X6MWH1_9APHY</name>
<evidence type="ECO:0000256" key="3">
    <source>
        <dbReference type="ARBA" id="ARBA00022750"/>
    </source>
</evidence>
<evidence type="ECO:0000256" key="2">
    <source>
        <dbReference type="ARBA" id="ARBA00022670"/>
    </source>
</evidence>
<evidence type="ECO:0000256" key="1">
    <source>
        <dbReference type="ARBA" id="ARBA00007447"/>
    </source>
</evidence>
<dbReference type="Proteomes" id="UP000194127">
    <property type="component" value="Unassembled WGS sequence"/>
</dbReference>
<dbReference type="EMBL" id="KZ110600">
    <property type="protein sequence ID" value="OSX60708.1"/>
    <property type="molecule type" value="Genomic_DNA"/>
</dbReference>
<feature type="signal peptide" evidence="8">
    <location>
        <begin position="1"/>
        <end position="19"/>
    </location>
</feature>
<dbReference type="Pfam" id="PF00026">
    <property type="entry name" value="Asp"/>
    <property type="match status" value="1"/>
</dbReference>
<evidence type="ECO:0000259" key="9">
    <source>
        <dbReference type="PROSITE" id="PS51767"/>
    </source>
</evidence>
<accession>A0A1X6MWH1</accession>
<evidence type="ECO:0000256" key="7">
    <source>
        <dbReference type="RuleBase" id="RU000454"/>
    </source>
</evidence>
<feature type="active site" evidence="5">
    <location>
        <position position="120"/>
    </location>
</feature>
<keyword evidence="2 7" id="KW-0645">Protease</keyword>
<evidence type="ECO:0000256" key="5">
    <source>
        <dbReference type="PIRSR" id="PIRSR601461-1"/>
    </source>
</evidence>
<dbReference type="PROSITE" id="PS51767">
    <property type="entry name" value="PEPTIDASE_A1"/>
    <property type="match status" value="1"/>
</dbReference>
<dbReference type="InterPro" id="IPR021109">
    <property type="entry name" value="Peptidase_aspartic_dom_sf"/>
</dbReference>
<dbReference type="FunFam" id="2.40.70.10:FF:000115">
    <property type="entry name" value="Lysosomal aspartic protease"/>
    <property type="match status" value="1"/>
</dbReference>
<keyword evidence="4 7" id="KW-0378">Hydrolase</keyword>
<dbReference type="GO" id="GO:0004190">
    <property type="term" value="F:aspartic-type endopeptidase activity"/>
    <property type="evidence" value="ECO:0007669"/>
    <property type="project" value="UniProtKB-KW"/>
</dbReference>
<dbReference type="InterPro" id="IPR034164">
    <property type="entry name" value="Pepsin-like_dom"/>
</dbReference>
<keyword evidence="6" id="KW-1015">Disulfide bond</keyword>
<reference evidence="10 11" key="1">
    <citation type="submission" date="2017-04" db="EMBL/GenBank/DDBJ databases">
        <title>Genome Sequence of the Model Brown-Rot Fungus Postia placenta SB12.</title>
        <authorList>
            <consortium name="DOE Joint Genome Institute"/>
            <person name="Gaskell J."/>
            <person name="Kersten P."/>
            <person name="Larrondo L.F."/>
            <person name="Canessa P."/>
            <person name="Martinez D."/>
            <person name="Hibbett D."/>
            <person name="Schmoll M."/>
            <person name="Kubicek C.P."/>
            <person name="Martinez A.T."/>
            <person name="Yadav J."/>
            <person name="Master E."/>
            <person name="Magnuson J.K."/>
            <person name="James T."/>
            <person name="Yaver D."/>
            <person name="Berka R."/>
            <person name="Labutti K."/>
            <person name="Lipzen A."/>
            <person name="Aerts A."/>
            <person name="Barry K."/>
            <person name="Henrissat B."/>
            <person name="Blanchette R."/>
            <person name="Grigoriev I."/>
            <person name="Cullen D."/>
        </authorList>
    </citation>
    <scope>NUCLEOTIDE SEQUENCE [LARGE SCALE GENOMIC DNA]</scope>
    <source>
        <strain evidence="10 11">MAD-698-R-SB12</strain>
    </source>
</reference>
<evidence type="ECO:0000256" key="8">
    <source>
        <dbReference type="SAM" id="SignalP"/>
    </source>
</evidence>
<keyword evidence="3 7" id="KW-0064">Aspartyl protease</keyword>
<dbReference type="AlphaFoldDB" id="A0A1X6MWH1"/>
<organism evidence="10 11">
    <name type="scientific">Postia placenta MAD-698-R-SB12</name>
    <dbReference type="NCBI Taxonomy" id="670580"/>
    <lineage>
        <taxon>Eukaryota</taxon>
        <taxon>Fungi</taxon>
        <taxon>Dikarya</taxon>
        <taxon>Basidiomycota</taxon>
        <taxon>Agaricomycotina</taxon>
        <taxon>Agaricomycetes</taxon>
        <taxon>Polyporales</taxon>
        <taxon>Adustoporiaceae</taxon>
        <taxon>Rhodonia</taxon>
    </lineage>
</organism>
<dbReference type="InterPro" id="IPR001461">
    <property type="entry name" value="Aspartic_peptidase_A1"/>
</dbReference>
<dbReference type="RefSeq" id="XP_024337502.1">
    <property type="nucleotide sequence ID" value="XM_024479433.1"/>
</dbReference>
<dbReference type="PANTHER" id="PTHR47966:SF57">
    <property type="entry name" value="PEPTIDASE A1 DOMAIN-CONTAINING PROTEIN"/>
    <property type="match status" value="1"/>
</dbReference>
<dbReference type="CDD" id="cd05471">
    <property type="entry name" value="pepsin_like"/>
    <property type="match status" value="1"/>
</dbReference>
<proteinExistence type="inferred from homology"/>
<keyword evidence="11" id="KW-1185">Reference proteome</keyword>
<gene>
    <name evidence="10" type="ORF">POSPLADRAFT_1048085</name>
</gene>
<comment type="similarity">
    <text evidence="1 7">Belongs to the peptidase A1 family.</text>
</comment>
<keyword evidence="8" id="KW-0732">Signal</keyword>
<evidence type="ECO:0000256" key="4">
    <source>
        <dbReference type="ARBA" id="ARBA00022801"/>
    </source>
</evidence>
<dbReference type="PROSITE" id="PS00141">
    <property type="entry name" value="ASP_PROTEASE"/>
    <property type="match status" value="2"/>
</dbReference>
<dbReference type="Gene3D" id="2.40.70.10">
    <property type="entry name" value="Acid Proteases"/>
    <property type="match status" value="2"/>
</dbReference>